<proteinExistence type="predicted"/>
<feature type="compositionally biased region" description="Basic and acidic residues" evidence="1">
    <location>
        <begin position="11"/>
        <end position="20"/>
    </location>
</feature>
<feature type="region of interest" description="Disordered" evidence="1">
    <location>
        <begin position="1"/>
        <end position="32"/>
    </location>
</feature>
<name>A0A5D2FZI2_GOSDA</name>
<sequence length="178" mass="19666">SRNSTHNRQRQYFEQRKQQEKTTGYEGHADETSIAGRHQKECRSLNICSSISSVTFSAVSKCYPSRSHCKSGPSTIKYQMPEDPAKIIISSVPPSYSCKIPFAGAGAPPASYQGEISFSDHDNHDLNASNDSLDLWNAATENQLSVFDMLINDESEVGSERSLVHEAHVAFSVKGMIH</sequence>
<accession>A0A5D2FZI2</accession>
<keyword evidence="3" id="KW-1185">Reference proteome</keyword>
<dbReference type="EMBL" id="CM017694">
    <property type="protein sequence ID" value="TYH11375.1"/>
    <property type="molecule type" value="Genomic_DNA"/>
</dbReference>
<evidence type="ECO:0000313" key="3">
    <source>
        <dbReference type="Proteomes" id="UP000323506"/>
    </source>
</evidence>
<gene>
    <name evidence="2" type="ORF">ES288_A07G253500v1</name>
</gene>
<dbReference type="Proteomes" id="UP000323506">
    <property type="component" value="Chromosome A07"/>
</dbReference>
<reference evidence="2 3" key="1">
    <citation type="submission" date="2019-06" db="EMBL/GenBank/DDBJ databases">
        <title>WGS assembly of Gossypium darwinii.</title>
        <authorList>
            <person name="Chen Z.J."/>
            <person name="Sreedasyam A."/>
            <person name="Ando A."/>
            <person name="Song Q."/>
            <person name="De L."/>
            <person name="Hulse-Kemp A."/>
            <person name="Ding M."/>
            <person name="Ye W."/>
            <person name="Kirkbride R."/>
            <person name="Jenkins J."/>
            <person name="Plott C."/>
            <person name="Lovell J."/>
            <person name="Lin Y.-M."/>
            <person name="Vaughn R."/>
            <person name="Liu B."/>
            <person name="Li W."/>
            <person name="Simpson S."/>
            <person name="Scheffler B."/>
            <person name="Saski C."/>
            <person name="Grover C."/>
            <person name="Hu G."/>
            <person name="Conover J."/>
            <person name="Carlson J."/>
            <person name="Shu S."/>
            <person name="Boston L."/>
            <person name="Williams M."/>
            <person name="Peterson D."/>
            <person name="Mcgee K."/>
            <person name="Jones D."/>
            <person name="Wendel J."/>
            <person name="Stelly D."/>
            <person name="Grimwood J."/>
            <person name="Schmutz J."/>
        </authorList>
    </citation>
    <scope>NUCLEOTIDE SEQUENCE [LARGE SCALE GENOMIC DNA]</scope>
    <source>
        <strain evidence="2">1808015.09</strain>
    </source>
</reference>
<dbReference type="PANTHER" id="PTHR37722">
    <property type="entry name" value="OS01G0167700 PROTEIN"/>
    <property type="match status" value="1"/>
</dbReference>
<dbReference type="AlphaFoldDB" id="A0A5D2FZI2"/>
<feature type="non-terminal residue" evidence="2">
    <location>
        <position position="1"/>
    </location>
</feature>
<evidence type="ECO:0000313" key="2">
    <source>
        <dbReference type="EMBL" id="TYH11375.1"/>
    </source>
</evidence>
<organism evidence="2 3">
    <name type="scientific">Gossypium darwinii</name>
    <name type="common">Darwin's cotton</name>
    <name type="synonym">Gossypium barbadense var. darwinii</name>
    <dbReference type="NCBI Taxonomy" id="34276"/>
    <lineage>
        <taxon>Eukaryota</taxon>
        <taxon>Viridiplantae</taxon>
        <taxon>Streptophyta</taxon>
        <taxon>Embryophyta</taxon>
        <taxon>Tracheophyta</taxon>
        <taxon>Spermatophyta</taxon>
        <taxon>Magnoliopsida</taxon>
        <taxon>eudicotyledons</taxon>
        <taxon>Gunneridae</taxon>
        <taxon>Pentapetalae</taxon>
        <taxon>rosids</taxon>
        <taxon>malvids</taxon>
        <taxon>Malvales</taxon>
        <taxon>Malvaceae</taxon>
        <taxon>Malvoideae</taxon>
        <taxon>Gossypium</taxon>
    </lineage>
</organism>
<evidence type="ECO:0000256" key="1">
    <source>
        <dbReference type="SAM" id="MobiDB-lite"/>
    </source>
</evidence>
<protein>
    <submittedName>
        <fullName evidence="2">Uncharacterized protein</fullName>
    </submittedName>
</protein>
<dbReference type="PANTHER" id="PTHR37722:SF2">
    <property type="entry name" value="OS01G0167700 PROTEIN"/>
    <property type="match status" value="1"/>
</dbReference>